<gene>
    <name evidence="1" type="ORF">LCGC14_1819600</name>
</gene>
<sequence length="45" mass="5385">MDGEIGEEDLILLARFLREMWRERTDNLYVNVEGITEHMTKDECL</sequence>
<dbReference type="EMBL" id="LAZR01017799">
    <property type="protein sequence ID" value="KKL98925.1"/>
    <property type="molecule type" value="Genomic_DNA"/>
</dbReference>
<proteinExistence type="predicted"/>
<accession>A0A0F9IZ51</accession>
<comment type="caution">
    <text evidence="1">The sequence shown here is derived from an EMBL/GenBank/DDBJ whole genome shotgun (WGS) entry which is preliminary data.</text>
</comment>
<protein>
    <submittedName>
        <fullName evidence="1">Uncharacterized protein</fullName>
    </submittedName>
</protein>
<name>A0A0F9IZ51_9ZZZZ</name>
<feature type="non-terminal residue" evidence="1">
    <location>
        <position position="1"/>
    </location>
</feature>
<reference evidence="1" key="1">
    <citation type="journal article" date="2015" name="Nature">
        <title>Complex archaea that bridge the gap between prokaryotes and eukaryotes.</title>
        <authorList>
            <person name="Spang A."/>
            <person name="Saw J.H."/>
            <person name="Jorgensen S.L."/>
            <person name="Zaremba-Niedzwiedzka K."/>
            <person name="Martijn J."/>
            <person name="Lind A.E."/>
            <person name="van Eijk R."/>
            <person name="Schleper C."/>
            <person name="Guy L."/>
            <person name="Ettema T.J."/>
        </authorList>
    </citation>
    <scope>NUCLEOTIDE SEQUENCE</scope>
</reference>
<dbReference type="AlphaFoldDB" id="A0A0F9IZ51"/>
<organism evidence="1">
    <name type="scientific">marine sediment metagenome</name>
    <dbReference type="NCBI Taxonomy" id="412755"/>
    <lineage>
        <taxon>unclassified sequences</taxon>
        <taxon>metagenomes</taxon>
        <taxon>ecological metagenomes</taxon>
    </lineage>
</organism>
<evidence type="ECO:0000313" key="1">
    <source>
        <dbReference type="EMBL" id="KKL98925.1"/>
    </source>
</evidence>